<evidence type="ECO:0000256" key="1">
    <source>
        <dbReference type="ARBA" id="ARBA00004651"/>
    </source>
</evidence>
<feature type="transmembrane region" description="Helical" evidence="7">
    <location>
        <begin position="137"/>
        <end position="156"/>
    </location>
</feature>
<dbReference type="InterPro" id="IPR003370">
    <property type="entry name" value="Chromate_transpt"/>
</dbReference>
<evidence type="ECO:0000256" key="4">
    <source>
        <dbReference type="ARBA" id="ARBA00022692"/>
    </source>
</evidence>
<feature type="transmembrane region" description="Helical" evidence="7">
    <location>
        <begin position="110"/>
        <end position="130"/>
    </location>
</feature>
<gene>
    <name evidence="8" type="ORF">ACFOEJ_14415</name>
</gene>
<sequence>MRYSNVFMAFFRSGMLGFGGGPAVIPLLQKEVVERYHWMNDDEFGDTIALSNTMPGPIATKLAGYIGYKIGGLWGLLVALAASVIPTVVLMVLLLGVLQSYKDVPWVQNMSQTVVPVVAVMLGVLTWNFVQQSQKALGWGVAIFLIVISIIVMEVLGVHPAILIAALIAVVLVPFIKRVVSK</sequence>
<evidence type="ECO:0000256" key="3">
    <source>
        <dbReference type="ARBA" id="ARBA00022475"/>
    </source>
</evidence>
<proteinExistence type="inferred from homology"/>
<dbReference type="RefSeq" id="WP_101801339.1">
    <property type="nucleotide sequence ID" value="NZ_JBHRUJ010000017.1"/>
</dbReference>
<organism evidence="8 9">
    <name type="scientific">Planomicrobium okeanokoites</name>
    <name type="common">Planococcus okeanokoites</name>
    <name type="synonym">Flavobacterium okeanokoites</name>
    <dbReference type="NCBI Taxonomy" id="244"/>
    <lineage>
        <taxon>Bacteria</taxon>
        <taxon>Bacillati</taxon>
        <taxon>Bacillota</taxon>
        <taxon>Bacilli</taxon>
        <taxon>Bacillales</taxon>
        <taxon>Caryophanaceae</taxon>
        <taxon>Planomicrobium</taxon>
    </lineage>
</organism>
<keyword evidence="9" id="KW-1185">Reference proteome</keyword>
<dbReference type="EMBL" id="JBHRUJ010000017">
    <property type="protein sequence ID" value="MFC3212278.1"/>
    <property type="molecule type" value="Genomic_DNA"/>
</dbReference>
<dbReference type="PANTHER" id="PTHR43663">
    <property type="entry name" value="CHROMATE TRANSPORT PROTEIN-RELATED"/>
    <property type="match status" value="1"/>
</dbReference>
<protein>
    <submittedName>
        <fullName evidence="8">Chromate transporter</fullName>
    </submittedName>
</protein>
<evidence type="ECO:0000313" key="8">
    <source>
        <dbReference type="EMBL" id="MFC3212278.1"/>
    </source>
</evidence>
<dbReference type="InterPro" id="IPR052518">
    <property type="entry name" value="CHR_Transporter"/>
</dbReference>
<evidence type="ECO:0000313" key="9">
    <source>
        <dbReference type="Proteomes" id="UP001595625"/>
    </source>
</evidence>
<keyword evidence="3" id="KW-1003">Cell membrane</keyword>
<comment type="subcellular location">
    <subcellularLocation>
        <location evidence="1">Cell membrane</location>
        <topology evidence="1">Multi-pass membrane protein</topology>
    </subcellularLocation>
</comment>
<keyword evidence="6 7" id="KW-0472">Membrane</keyword>
<evidence type="ECO:0000256" key="2">
    <source>
        <dbReference type="ARBA" id="ARBA00005262"/>
    </source>
</evidence>
<name>A0ABV7KS20_PLAOK</name>
<dbReference type="Pfam" id="PF02417">
    <property type="entry name" value="Chromate_transp"/>
    <property type="match status" value="1"/>
</dbReference>
<accession>A0ABV7KS20</accession>
<dbReference type="PANTHER" id="PTHR43663:SF1">
    <property type="entry name" value="CHROMATE TRANSPORTER"/>
    <property type="match status" value="1"/>
</dbReference>
<keyword evidence="4 7" id="KW-0812">Transmembrane</keyword>
<evidence type="ECO:0000256" key="5">
    <source>
        <dbReference type="ARBA" id="ARBA00022989"/>
    </source>
</evidence>
<comment type="caution">
    <text evidence="8">The sequence shown here is derived from an EMBL/GenBank/DDBJ whole genome shotgun (WGS) entry which is preliminary data.</text>
</comment>
<keyword evidence="5 7" id="KW-1133">Transmembrane helix</keyword>
<reference evidence="9" key="1">
    <citation type="journal article" date="2019" name="Int. J. Syst. Evol. Microbiol.">
        <title>The Global Catalogue of Microorganisms (GCM) 10K type strain sequencing project: providing services to taxonomists for standard genome sequencing and annotation.</title>
        <authorList>
            <consortium name="The Broad Institute Genomics Platform"/>
            <consortium name="The Broad Institute Genome Sequencing Center for Infectious Disease"/>
            <person name="Wu L."/>
            <person name="Ma J."/>
        </authorList>
    </citation>
    <scope>NUCLEOTIDE SEQUENCE [LARGE SCALE GENOMIC DNA]</scope>
    <source>
        <strain evidence="9">CCM 320</strain>
    </source>
</reference>
<evidence type="ECO:0000256" key="6">
    <source>
        <dbReference type="ARBA" id="ARBA00023136"/>
    </source>
</evidence>
<evidence type="ECO:0000256" key="7">
    <source>
        <dbReference type="SAM" id="Phobius"/>
    </source>
</evidence>
<dbReference type="Proteomes" id="UP001595625">
    <property type="component" value="Unassembled WGS sequence"/>
</dbReference>
<feature type="transmembrane region" description="Helical" evidence="7">
    <location>
        <begin position="73"/>
        <end position="98"/>
    </location>
</feature>
<feature type="transmembrane region" description="Helical" evidence="7">
    <location>
        <begin position="162"/>
        <end position="180"/>
    </location>
</feature>
<comment type="similarity">
    <text evidence="2">Belongs to the chromate ion transporter (CHR) (TC 2.A.51) family.</text>
</comment>